<dbReference type="eggNOG" id="COG0701">
    <property type="taxonomic scope" value="Bacteria"/>
</dbReference>
<keyword evidence="9" id="KW-1185">Reference proteome</keyword>
<dbReference type="InterPro" id="IPR005524">
    <property type="entry name" value="DUF318"/>
</dbReference>
<dbReference type="EMBL" id="AAPI01000001">
    <property type="protein sequence ID" value="EAS48056.1"/>
    <property type="molecule type" value="Genomic_DNA"/>
</dbReference>
<sequence length="353" mass="38485">MSDCCPSDSPAAKSRPDYLLWCSGITVVIGYLLFWLLPERVDMPLWLATMSEGIFELVNKMWLGLVAAVVFVGLLERIPRELVMSALGQGGTVKGILRATLAGVALDLCSHGILMIGAKLYERGASIGQLMAFLIASPWNSLSLTIIMISLIGWQWTLLFIALSMVIGIVTGIFFDGLVVRGKLPPNPHKIETPTVNMLSLWPGIVRLIKTAEYTPRAFGSLLIDGIRDSRMVFRWLLFGIVLAVLIRAMVPLDLYQDYFGPTVAGLMLTLLAATIIEVCSEGSTPIAADLLTRAAAPGNSFTFLMAGVATDYTEIMVLRDVTKSWKIALFLPLITLPQVLLIGWILNMASLG</sequence>
<dbReference type="GO" id="GO:0005886">
    <property type="term" value="C:plasma membrane"/>
    <property type="evidence" value="ECO:0007669"/>
    <property type="project" value="UniProtKB-SubCell"/>
</dbReference>
<evidence type="ECO:0000313" key="9">
    <source>
        <dbReference type="Proteomes" id="UP000005555"/>
    </source>
</evidence>
<feature type="transmembrane region" description="Helical" evidence="7">
    <location>
        <begin position="328"/>
        <end position="347"/>
    </location>
</feature>
<dbReference type="Proteomes" id="UP000005555">
    <property type="component" value="Unassembled WGS sequence"/>
</dbReference>
<feature type="transmembrane region" description="Helical" evidence="7">
    <location>
        <begin position="158"/>
        <end position="180"/>
    </location>
</feature>
<comment type="caution">
    <text evidence="8">The sequence shown here is derived from an EMBL/GenBank/DDBJ whole genome shotgun (WGS) entry which is preliminary data.</text>
</comment>
<dbReference type="InterPro" id="IPR052923">
    <property type="entry name" value="UPF0718"/>
</dbReference>
<proteinExistence type="inferred from homology"/>
<feature type="transmembrane region" description="Helical" evidence="7">
    <location>
        <begin position="233"/>
        <end position="253"/>
    </location>
</feature>
<dbReference type="HOGENOM" id="CLU_784718_0_0_6"/>
<keyword evidence="5 7" id="KW-1133">Transmembrane helix</keyword>
<keyword evidence="4 7" id="KW-0812">Transmembrane</keyword>
<evidence type="ECO:0000256" key="7">
    <source>
        <dbReference type="SAM" id="Phobius"/>
    </source>
</evidence>
<evidence type="ECO:0000313" key="8">
    <source>
        <dbReference type="EMBL" id="EAS48056.1"/>
    </source>
</evidence>
<organism evidence="8 9">
    <name type="scientific">gamma proteobacterium HTCC2207</name>
    <dbReference type="NCBI Taxonomy" id="314287"/>
    <lineage>
        <taxon>Bacteria</taxon>
        <taxon>Pseudomonadati</taxon>
        <taxon>Pseudomonadota</taxon>
        <taxon>Gammaproteobacteria</taxon>
        <taxon>Cellvibrionales</taxon>
        <taxon>Porticoccaceae</taxon>
        <taxon>SAR92 clade</taxon>
    </lineage>
</organism>
<evidence type="ECO:0000256" key="5">
    <source>
        <dbReference type="ARBA" id="ARBA00022989"/>
    </source>
</evidence>
<accession>Q1YUK2</accession>
<dbReference type="STRING" id="314287.GB2207_09606"/>
<dbReference type="PANTHER" id="PTHR34184:SF4">
    <property type="entry name" value="UPF0718 PROTEIN YCGR"/>
    <property type="match status" value="1"/>
</dbReference>
<feature type="transmembrane region" description="Helical" evidence="7">
    <location>
        <begin position="259"/>
        <end position="277"/>
    </location>
</feature>
<reference evidence="8 9" key="1">
    <citation type="submission" date="2006-03" db="EMBL/GenBank/DDBJ databases">
        <authorList>
            <person name="Giovannoni S.J."/>
            <person name="Cho J.-C."/>
            <person name="Ferriera S."/>
            <person name="Johnson J."/>
            <person name="Kravitz S."/>
            <person name="Halpern A."/>
            <person name="Remington K."/>
            <person name="Beeson K."/>
            <person name="Tran B."/>
            <person name="Rogers Y.-H."/>
            <person name="Friedman R."/>
            <person name="Venter J.C."/>
        </authorList>
    </citation>
    <scope>NUCLEOTIDE SEQUENCE [LARGE SCALE GENOMIC DNA]</scope>
    <source>
        <strain evidence="8 9">HTCC2207</strain>
    </source>
</reference>
<evidence type="ECO:0008006" key="10">
    <source>
        <dbReference type="Google" id="ProtNLM"/>
    </source>
</evidence>
<dbReference type="Pfam" id="PF03773">
    <property type="entry name" value="ArsP_1"/>
    <property type="match status" value="1"/>
</dbReference>
<evidence type="ECO:0000256" key="4">
    <source>
        <dbReference type="ARBA" id="ARBA00022692"/>
    </source>
</evidence>
<name>Q1YUK2_9GAMM</name>
<evidence type="ECO:0000256" key="2">
    <source>
        <dbReference type="ARBA" id="ARBA00006386"/>
    </source>
</evidence>
<comment type="subcellular location">
    <subcellularLocation>
        <location evidence="1">Cell membrane</location>
        <topology evidence="1">Multi-pass membrane protein</topology>
    </subcellularLocation>
</comment>
<keyword evidence="3" id="KW-1003">Cell membrane</keyword>
<feature type="transmembrane region" description="Helical" evidence="7">
    <location>
        <begin position="57"/>
        <end position="75"/>
    </location>
</feature>
<dbReference type="AlphaFoldDB" id="Q1YUK2"/>
<evidence type="ECO:0000256" key="1">
    <source>
        <dbReference type="ARBA" id="ARBA00004651"/>
    </source>
</evidence>
<keyword evidence="6 7" id="KW-0472">Membrane</keyword>
<feature type="transmembrane region" description="Helical" evidence="7">
    <location>
        <begin position="18"/>
        <end position="37"/>
    </location>
</feature>
<feature type="transmembrane region" description="Helical" evidence="7">
    <location>
        <begin position="130"/>
        <end position="152"/>
    </location>
</feature>
<evidence type="ECO:0000256" key="3">
    <source>
        <dbReference type="ARBA" id="ARBA00022475"/>
    </source>
</evidence>
<gene>
    <name evidence="8" type="ORF">GB2207_09606</name>
</gene>
<dbReference type="PANTHER" id="PTHR34184">
    <property type="entry name" value="UPF0718 PROTEIN YCGR"/>
    <property type="match status" value="1"/>
</dbReference>
<protein>
    <recommendedName>
        <fullName evidence="10">ATPase</fullName>
    </recommendedName>
</protein>
<comment type="similarity">
    <text evidence="2">Belongs to the UPF0718 family.</text>
</comment>
<evidence type="ECO:0000256" key="6">
    <source>
        <dbReference type="ARBA" id="ARBA00023136"/>
    </source>
</evidence>